<evidence type="ECO:0000313" key="4">
    <source>
        <dbReference type="EMBL" id="OAA67690.1"/>
    </source>
</evidence>
<dbReference type="SUPFAM" id="SSF63491">
    <property type="entry name" value="BAG domain"/>
    <property type="match status" value="1"/>
</dbReference>
<gene>
    <name evidence="4" type="ORF">LEL_10313</name>
</gene>
<feature type="domain" description="Ubiquitin-like" evidence="2">
    <location>
        <begin position="526"/>
        <end position="556"/>
    </location>
</feature>
<dbReference type="CDD" id="cd17039">
    <property type="entry name" value="Ubl_ubiquitin_like"/>
    <property type="match status" value="1"/>
</dbReference>
<dbReference type="InterPro" id="IPR036533">
    <property type="entry name" value="BAG_dom_sf"/>
</dbReference>
<evidence type="ECO:0000256" key="1">
    <source>
        <dbReference type="SAM" id="MobiDB-lite"/>
    </source>
</evidence>
<dbReference type="PROSITE" id="PS51035">
    <property type="entry name" value="BAG"/>
    <property type="match status" value="1"/>
</dbReference>
<organism evidence="4 5">
    <name type="scientific">Akanthomyces lecanii RCEF 1005</name>
    <dbReference type="NCBI Taxonomy" id="1081108"/>
    <lineage>
        <taxon>Eukaryota</taxon>
        <taxon>Fungi</taxon>
        <taxon>Dikarya</taxon>
        <taxon>Ascomycota</taxon>
        <taxon>Pezizomycotina</taxon>
        <taxon>Sordariomycetes</taxon>
        <taxon>Hypocreomycetidae</taxon>
        <taxon>Hypocreales</taxon>
        <taxon>Cordycipitaceae</taxon>
        <taxon>Akanthomyces</taxon>
        <taxon>Cordyceps confragosa</taxon>
    </lineage>
</organism>
<dbReference type="PANTHER" id="PTHR35391">
    <property type="entry name" value="C2H2-TYPE DOMAIN-CONTAINING PROTEIN-RELATED"/>
    <property type="match status" value="1"/>
</dbReference>
<dbReference type="InterPro" id="IPR058925">
    <property type="entry name" value="zf-C2H2_AcuF"/>
</dbReference>
<feature type="compositionally biased region" description="Polar residues" evidence="1">
    <location>
        <begin position="577"/>
        <end position="593"/>
    </location>
</feature>
<accession>A0A167ZMD4</accession>
<feature type="compositionally biased region" description="Basic and acidic residues" evidence="1">
    <location>
        <begin position="335"/>
        <end position="347"/>
    </location>
</feature>
<dbReference type="InterPro" id="IPR003103">
    <property type="entry name" value="BAG_domain"/>
</dbReference>
<dbReference type="EMBL" id="AZHF01000012">
    <property type="protein sequence ID" value="OAA67690.1"/>
    <property type="molecule type" value="Genomic_DNA"/>
</dbReference>
<comment type="caution">
    <text evidence="4">The sequence shown here is derived from an EMBL/GenBank/DDBJ whole genome shotgun (WGS) entry which is preliminary data.</text>
</comment>
<dbReference type="OrthoDB" id="6133115at2759"/>
<feature type="domain" description="BAG" evidence="3">
    <location>
        <begin position="625"/>
        <end position="694"/>
    </location>
</feature>
<dbReference type="InterPro" id="IPR029071">
    <property type="entry name" value="Ubiquitin-like_domsf"/>
</dbReference>
<dbReference type="PANTHER" id="PTHR35391:SF7">
    <property type="entry name" value="C2H2-TYPE DOMAIN-CONTAINING PROTEIN"/>
    <property type="match status" value="1"/>
</dbReference>
<proteinExistence type="predicted"/>
<keyword evidence="5" id="KW-1185">Reference proteome</keyword>
<dbReference type="Proteomes" id="UP000076881">
    <property type="component" value="Unassembled WGS sequence"/>
</dbReference>
<evidence type="ECO:0000313" key="5">
    <source>
        <dbReference type="Proteomes" id="UP000076881"/>
    </source>
</evidence>
<evidence type="ECO:0000259" key="3">
    <source>
        <dbReference type="PROSITE" id="PS51035"/>
    </source>
</evidence>
<feature type="compositionally biased region" description="Polar residues" evidence="1">
    <location>
        <begin position="252"/>
        <end position="264"/>
    </location>
</feature>
<dbReference type="Gene3D" id="1.20.58.120">
    <property type="entry name" value="BAG domain"/>
    <property type="match status" value="1"/>
</dbReference>
<feature type="region of interest" description="Disordered" evidence="1">
    <location>
        <begin position="335"/>
        <end position="379"/>
    </location>
</feature>
<feature type="region of interest" description="Disordered" evidence="1">
    <location>
        <begin position="431"/>
        <end position="463"/>
    </location>
</feature>
<dbReference type="Pfam" id="PF02179">
    <property type="entry name" value="BAG"/>
    <property type="match status" value="1"/>
</dbReference>
<dbReference type="GO" id="GO:0051087">
    <property type="term" value="F:protein-folding chaperone binding"/>
    <property type="evidence" value="ECO:0007669"/>
    <property type="project" value="InterPro"/>
</dbReference>
<feature type="region of interest" description="Disordered" evidence="1">
    <location>
        <begin position="577"/>
        <end position="607"/>
    </location>
</feature>
<feature type="region of interest" description="Disordered" evidence="1">
    <location>
        <begin position="244"/>
        <end position="276"/>
    </location>
</feature>
<protein>
    <submittedName>
        <fullName evidence="4">BAG domain protein</fullName>
    </submittedName>
</protein>
<dbReference type="InterPro" id="IPR000626">
    <property type="entry name" value="Ubiquitin-like_dom"/>
</dbReference>
<reference evidence="4 5" key="1">
    <citation type="journal article" date="2016" name="Genome Biol. Evol.">
        <title>Divergent and convergent evolution of fungal pathogenicity.</title>
        <authorList>
            <person name="Shang Y."/>
            <person name="Xiao G."/>
            <person name="Zheng P."/>
            <person name="Cen K."/>
            <person name="Zhan S."/>
            <person name="Wang C."/>
        </authorList>
    </citation>
    <scope>NUCLEOTIDE SEQUENCE [LARGE SCALE GENOMIC DNA]</scope>
    <source>
        <strain evidence="4 5">RCEF 1005</strain>
    </source>
</reference>
<evidence type="ECO:0000259" key="2">
    <source>
        <dbReference type="PROSITE" id="PS50053"/>
    </source>
</evidence>
<name>A0A167ZMD4_CORDF</name>
<dbReference type="Gene3D" id="3.10.20.90">
    <property type="entry name" value="Phosphatidylinositol 3-kinase Catalytic Subunit, Chain A, domain 1"/>
    <property type="match status" value="1"/>
</dbReference>
<dbReference type="Pfam" id="PF26082">
    <property type="entry name" value="zf-C2H2_AcuF"/>
    <property type="match status" value="1"/>
</dbReference>
<dbReference type="STRING" id="1081108.A0A167ZMD4"/>
<feature type="compositionally biased region" description="Basic and acidic residues" evidence="1">
    <location>
        <begin position="431"/>
        <end position="441"/>
    </location>
</feature>
<dbReference type="AlphaFoldDB" id="A0A167ZMD4"/>
<feature type="region of interest" description="Disordered" evidence="1">
    <location>
        <begin position="209"/>
        <end position="228"/>
    </location>
</feature>
<dbReference type="SUPFAM" id="SSF54236">
    <property type="entry name" value="Ubiquitin-like"/>
    <property type="match status" value="1"/>
</dbReference>
<dbReference type="PROSITE" id="PS50053">
    <property type="entry name" value="UBIQUITIN_2"/>
    <property type="match status" value="1"/>
</dbReference>
<sequence length="699" mass="78482">MSEKEERISIGVKRCLLLFKTGLELVGADATDGTGTRLSHQRDRFKVWTANIGGHQTGTSSLEYKLRDASNIRRNVLELLHDLAQLLEDFVAIAKGEMTPWDELPSEINEAIEEEGPKTEMQQIILHCKDIVDSLLGLSTTIRNPAPHDRFMAASMTEVSFYEKHDINHVRELYSDLLPWQVERLGATISRRRQYFRYRQTHHEKLAFGIDDEQDNKGEEKAPSTLASSIPDELRTKAFSALREEEQDEQEYMSQTSFATSTDQGDARRIPPLPEEAETGPFECPLCYCIILAQSRQKWKRHVFEDLRPTEKTHHRHVGRHMEQLSLFALPLIEGKDDSETGSDESRTSSSVHDTAQLSLSAPPIGGGQSDSDGYDGDARNASLEAYLNSPSQGRRISTYMQYFTEMKKHDGDDVFRTSAAILLRRYPTDDQRQFADDDGAKSSSLMPGTAKPPSPEASAAGRGKIDDIYKTIADDDVLLIRNCGVDYPTHFPRNTIGDGKLEVSDVTERAGSMMGLPPRDWRSLKLFYNGKQLKDQSEAISEHGIRNNSVITAVLPEGHAHVDALDEKMDIVGETTSLGDSISHGSANSASPISGAARPPSQEASAVRRRQLDKIANDFQTRWLPMCKEYIDEPPIDQRERADKHRRLSEVVLQEVVLKLDELETDGNPDVQQKRKDLVRKVQDVLKQVDVARGHVDN</sequence>
<feature type="compositionally biased region" description="Polar residues" evidence="1">
    <location>
        <begin position="348"/>
        <end position="360"/>
    </location>
</feature>